<evidence type="ECO:0000259" key="2">
    <source>
        <dbReference type="Pfam" id="PF25324"/>
    </source>
</evidence>
<reference evidence="3 4" key="1">
    <citation type="journal article" date="2018" name="Nat. Ecol. Evol.">
        <title>Pezizomycetes genomes reveal the molecular basis of ectomycorrhizal truffle lifestyle.</title>
        <authorList>
            <person name="Murat C."/>
            <person name="Payen T."/>
            <person name="Noel B."/>
            <person name="Kuo A."/>
            <person name="Morin E."/>
            <person name="Chen J."/>
            <person name="Kohler A."/>
            <person name="Krizsan K."/>
            <person name="Balestrini R."/>
            <person name="Da Silva C."/>
            <person name="Montanini B."/>
            <person name="Hainaut M."/>
            <person name="Levati E."/>
            <person name="Barry K.W."/>
            <person name="Belfiori B."/>
            <person name="Cichocki N."/>
            <person name="Clum A."/>
            <person name="Dockter R.B."/>
            <person name="Fauchery L."/>
            <person name="Guy J."/>
            <person name="Iotti M."/>
            <person name="Le Tacon F."/>
            <person name="Lindquist E.A."/>
            <person name="Lipzen A."/>
            <person name="Malagnac F."/>
            <person name="Mello A."/>
            <person name="Molinier V."/>
            <person name="Miyauchi S."/>
            <person name="Poulain J."/>
            <person name="Riccioni C."/>
            <person name="Rubini A."/>
            <person name="Sitrit Y."/>
            <person name="Splivallo R."/>
            <person name="Traeger S."/>
            <person name="Wang M."/>
            <person name="Zifcakova L."/>
            <person name="Wipf D."/>
            <person name="Zambonelli A."/>
            <person name="Paolocci F."/>
            <person name="Nowrousian M."/>
            <person name="Ottonello S."/>
            <person name="Baldrian P."/>
            <person name="Spatafora J.W."/>
            <person name="Henrissat B."/>
            <person name="Nagy L.G."/>
            <person name="Aury J.M."/>
            <person name="Wincker P."/>
            <person name="Grigoriev I.V."/>
            <person name="Bonfante P."/>
            <person name="Martin F.M."/>
        </authorList>
    </citation>
    <scope>NUCLEOTIDE SEQUENCE [LARGE SCALE GENOMIC DNA]</scope>
    <source>
        <strain evidence="3 4">120613-1</strain>
    </source>
</reference>
<dbReference type="Pfam" id="PF25324">
    <property type="entry name" value="DUF7881"/>
    <property type="match status" value="1"/>
</dbReference>
<sequence length="293" mass="33144">MSSADRSAWCNTFIYDSKNRDTVLGGLWATPGITNANLYSMLEIFCLFSNTFELHDEDEQLVEKDEAQLQPGNYYTPATKGTITLTNEVPLLRTISLQSGTRTASFRDEVRERDGACVFTGLRSGRWFGLQAAHIFPLAYEGYWNNNDYGRWITLPPARESDGLINSVQNGILLNSIMHQYFDSYHLTINPDDNYKIVSFAEDSLQYNIAGQLHQSFLDNPLRPVDQLLRWHFRQAVLTNMKGAGEPCFETDFPPGSDMMGEIMSGPKAGERMEFELFSRFNAAGGLHMMKST</sequence>
<gene>
    <name evidence="3" type="ORF">L873DRAFT_1675989</name>
</gene>
<accession>A0A3N4JT99</accession>
<evidence type="ECO:0000313" key="4">
    <source>
        <dbReference type="Proteomes" id="UP000276215"/>
    </source>
</evidence>
<dbReference type="InterPro" id="IPR057203">
    <property type="entry name" value="DUF7881"/>
</dbReference>
<dbReference type="EMBL" id="ML120372">
    <property type="protein sequence ID" value="RPB01584.1"/>
    <property type="molecule type" value="Genomic_DNA"/>
</dbReference>
<dbReference type="InterPro" id="IPR003615">
    <property type="entry name" value="HNH_nuc"/>
</dbReference>
<dbReference type="STRING" id="1336337.A0A3N4JT99"/>
<name>A0A3N4JT99_9PEZI</name>
<evidence type="ECO:0000259" key="1">
    <source>
        <dbReference type="Pfam" id="PF13391"/>
    </source>
</evidence>
<dbReference type="Pfam" id="PF13391">
    <property type="entry name" value="HNH_2"/>
    <property type="match status" value="1"/>
</dbReference>
<dbReference type="AlphaFoldDB" id="A0A3N4JT99"/>
<proteinExistence type="predicted"/>
<keyword evidence="4" id="KW-1185">Reference proteome</keyword>
<protein>
    <submittedName>
        <fullName evidence="3">Uncharacterized protein</fullName>
    </submittedName>
</protein>
<dbReference type="OrthoDB" id="2142759at2759"/>
<evidence type="ECO:0000313" key="3">
    <source>
        <dbReference type="EMBL" id="RPB01584.1"/>
    </source>
</evidence>
<organism evidence="3 4">
    <name type="scientific">Choiromyces venosus 120613-1</name>
    <dbReference type="NCBI Taxonomy" id="1336337"/>
    <lineage>
        <taxon>Eukaryota</taxon>
        <taxon>Fungi</taxon>
        <taxon>Dikarya</taxon>
        <taxon>Ascomycota</taxon>
        <taxon>Pezizomycotina</taxon>
        <taxon>Pezizomycetes</taxon>
        <taxon>Pezizales</taxon>
        <taxon>Tuberaceae</taxon>
        <taxon>Choiromyces</taxon>
    </lineage>
</organism>
<feature type="domain" description="HNH nuclease" evidence="1">
    <location>
        <begin position="117"/>
        <end position="190"/>
    </location>
</feature>
<dbReference type="Proteomes" id="UP000276215">
    <property type="component" value="Unassembled WGS sequence"/>
</dbReference>
<feature type="domain" description="DUF7881" evidence="2">
    <location>
        <begin position="9"/>
        <end position="78"/>
    </location>
</feature>